<accession>A0A3T0C4N7</accession>
<evidence type="ECO:0000313" key="2">
    <source>
        <dbReference type="EMBL" id="AZT44305.1"/>
    </source>
</evidence>
<name>A0A3T0C4N7_SALET</name>
<reference evidence="1" key="1">
    <citation type="submission" date="2018-12" db="EMBL/GenBank/DDBJ databases">
        <title>Complete genome sequences of twenty non-typhoidal Salmonella isolates from Rwanda.</title>
        <authorList>
            <person name="Byukusenge M."/>
            <person name="Li L."/>
            <person name="Subhashinie K."/>
            <person name="Nzayirambaho M."/>
            <person name="Kuchipudi S.V."/>
            <person name="Jayarao B.M."/>
        </authorList>
    </citation>
    <scope>NUCLEOTIDE SEQUENCE</scope>
    <source>
        <strain evidence="1">RSE21</strain>
        <strain evidence="2">RSE40</strain>
        <plasmid evidence="1">pRSE21</plasmid>
        <plasmid evidence="2">pRSE40</plasmid>
    </source>
</reference>
<dbReference type="InterPro" id="IPR038131">
    <property type="entry name" value="PsiB-like_sf"/>
</dbReference>
<geneLocation type="plasmid" evidence="1">
    <name>pRSE21</name>
</geneLocation>
<dbReference type="RefSeq" id="WP_168445721.1">
    <property type="nucleotide sequence ID" value="NZ_CP034699.1"/>
</dbReference>
<dbReference type="InterPro" id="IPR009385">
    <property type="entry name" value="Plasmid_inh_PsiB"/>
</dbReference>
<protein>
    <submittedName>
        <fullName evidence="1">Conjugation system SOS inhibitor PsiB</fullName>
    </submittedName>
</protein>
<dbReference type="EMBL" id="CP034699">
    <property type="protein sequence ID" value="AZT44305.1"/>
    <property type="molecule type" value="Genomic_DNA"/>
</dbReference>
<geneLocation type="plasmid" evidence="2">
    <name>pRSE40</name>
</geneLocation>
<dbReference type="EMBL" id="CP034710">
    <property type="protein sequence ID" value="AZT39613.1"/>
    <property type="molecule type" value="Genomic_DNA"/>
</dbReference>
<dbReference type="Gene3D" id="3.40.50.11880">
    <property type="entry name" value="Plasmid SOS inhibition protein"/>
    <property type="match status" value="1"/>
</dbReference>
<dbReference type="NCBIfam" id="NF010255">
    <property type="entry name" value="PRK13701.1"/>
    <property type="match status" value="1"/>
</dbReference>
<proteinExistence type="predicted"/>
<dbReference type="AlphaFoldDB" id="A0A3T0C4N7"/>
<gene>
    <name evidence="1" type="primary">psiB</name>
    <name evidence="2" type="ORF">EL007_23880</name>
    <name evidence="1" type="ORF">ELZ88_23965</name>
</gene>
<evidence type="ECO:0000313" key="1">
    <source>
        <dbReference type="EMBL" id="AZT39613.1"/>
    </source>
</evidence>
<dbReference type="Pfam" id="PF06290">
    <property type="entry name" value="PsiB"/>
    <property type="match status" value="1"/>
</dbReference>
<keyword evidence="1" id="KW-0614">Plasmid</keyword>
<organism evidence="1">
    <name type="scientific">Salmonella enterica subsp. enterica serovar Karamoja</name>
    <dbReference type="NCBI Taxonomy" id="2500153"/>
    <lineage>
        <taxon>Bacteria</taxon>
        <taxon>Pseudomonadati</taxon>
        <taxon>Pseudomonadota</taxon>
        <taxon>Gammaproteobacteria</taxon>
        <taxon>Enterobacterales</taxon>
        <taxon>Enterobacteriaceae</taxon>
        <taxon>Salmonella</taxon>
    </lineage>
</organism>
<sequence>MTTTLVYDRTRLTEISAEELEESREAGYAFRRELTHAVMAGIAVPEAWDMNGEYGSEFGGFFPVQVRFTPVHGRFHLALCSPGEISDRWLMVLFSADGRSVTAVRHARRYDPYVFAHVLSLTARLDQDGYHLSHIISVLQEDAVC</sequence>